<organism evidence="8 9">
    <name type="scientific">Orenia metallireducens</name>
    <dbReference type="NCBI Taxonomy" id="1413210"/>
    <lineage>
        <taxon>Bacteria</taxon>
        <taxon>Bacillati</taxon>
        <taxon>Bacillota</taxon>
        <taxon>Clostridia</taxon>
        <taxon>Halanaerobiales</taxon>
        <taxon>Halobacteroidaceae</taxon>
        <taxon>Orenia</taxon>
    </lineage>
</organism>
<accession>A0A1C0A771</accession>
<evidence type="ECO:0000256" key="4">
    <source>
        <dbReference type="ARBA" id="ARBA00022676"/>
    </source>
</evidence>
<dbReference type="InterPro" id="IPR000845">
    <property type="entry name" value="Nucleoside_phosphorylase_d"/>
</dbReference>
<dbReference type="SUPFAM" id="SSF53167">
    <property type="entry name" value="Purine and uridine phosphorylases"/>
    <property type="match status" value="1"/>
</dbReference>
<dbReference type="Pfam" id="PF01048">
    <property type="entry name" value="PNP_UDP_1"/>
    <property type="match status" value="1"/>
</dbReference>
<dbReference type="RefSeq" id="WP_068717571.1">
    <property type="nucleotide sequence ID" value="NZ_LWDV01000009.1"/>
</dbReference>
<comment type="caution">
    <text evidence="8">The sequence shown here is derived from an EMBL/GenBank/DDBJ whole genome shotgun (WGS) entry which is preliminary data.</text>
</comment>
<dbReference type="PANTHER" id="PTHR43691:SF11">
    <property type="entry name" value="FI09636P-RELATED"/>
    <property type="match status" value="1"/>
</dbReference>
<evidence type="ECO:0000256" key="3">
    <source>
        <dbReference type="ARBA" id="ARBA00021980"/>
    </source>
</evidence>
<dbReference type="GO" id="GO:0004731">
    <property type="term" value="F:purine-nucleoside phosphorylase activity"/>
    <property type="evidence" value="ECO:0007669"/>
    <property type="project" value="TreeGrafter"/>
</dbReference>
<dbReference type="EC" id="2.4.2.3" evidence="2"/>
<evidence type="ECO:0000256" key="6">
    <source>
        <dbReference type="ARBA" id="ARBA00048447"/>
    </source>
</evidence>
<dbReference type="CDD" id="cd17765">
    <property type="entry name" value="PNP_ThPNP_like"/>
    <property type="match status" value="1"/>
</dbReference>
<name>A0A1C0A771_9FIRM</name>
<reference evidence="9" key="1">
    <citation type="submission" date="2016-07" db="EMBL/GenBank/DDBJ databases">
        <authorList>
            <person name="Florea S."/>
            <person name="Webb J.S."/>
            <person name="Jaromczyk J."/>
            <person name="Schardl C.L."/>
        </authorList>
    </citation>
    <scope>NUCLEOTIDE SEQUENCE [LARGE SCALE GENOMIC DNA]</scope>
    <source>
        <strain evidence="9">Z6</strain>
    </source>
</reference>
<dbReference type="GO" id="GO:0006152">
    <property type="term" value="P:purine nucleoside catabolic process"/>
    <property type="evidence" value="ECO:0007669"/>
    <property type="project" value="TreeGrafter"/>
</dbReference>
<dbReference type="NCBIfam" id="NF004489">
    <property type="entry name" value="PRK05819.1"/>
    <property type="match status" value="1"/>
</dbReference>
<evidence type="ECO:0000256" key="2">
    <source>
        <dbReference type="ARBA" id="ARBA00011888"/>
    </source>
</evidence>
<dbReference type="InterPro" id="IPR018016">
    <property type="entry name" value="Nucleoside_phosphorylase_CS"/>
</dbReference>
<reference evidence="8 9" key="2">
    <citation type="submission" date="2016-08" db="EMBL/GenBank/DDBJ databases">
        <title>Orenia metallireducens sp. nov. strain Z6, a Novel Metal-reducing Firmicute from the Deep Subsurface.</title>
        <authorList>
            <person name="Maxim B.I."/>
            <person name="Kenneth K."/>
            <person name="Flynn T.M."/>
            <person name="Oloughlin E.J."/>
            <person name="Locke R.A."/>
            <person name="Weber J.R."/>
            <person name="Egan S.M."/>
            <person name="Mackie R.I."/>
            <person name="Cann I.K."/>
        </authorList>
    </citation>
    <scope>NUCLEOTIDE SEQUENCE [LARGE SCALE GENOMIC DNA]</scope>
    <source>
        <strain evidence="8 9">Z6</strain>
    </source>
</reference>
<dbReference type="Gene3D" id="3.40.50.1580">
    <property type="entry name" value="Nucleoside phosphorylase domain"/>
    <property type="match status" value="1"/>
</dbReference>
<dbReference type="OrthoDB" id="9782889at2"/>
<keyword evidence="4" id="KW-0328">Glycosyltransferase</keyword>
<comment type="catalytic activity">
    <reaction evidence="6">
        <text>uridine + phosphate = alpha-D-ribose 1-phosphate + uracil</text>
        <dbReference type="Rhea" id="RHEA:24388"/>
        <dbReference type="ChEBI" id="CHEBI:16704"/>
        <dbReference type="ChEBI" id="CHEBI:17568"/>
        <dbReference type="ChEBI" id="CHEBI:43474"/>
        <dbReference type="ChEBI" id="CHEBI:57720"/>
        <dbReference type="EC" id="2.4.2.3"/>
    </reaction>
</comment>
<evidence type="ECO:0000259" key="7">
    <source>
        <dbReference type="Pfam" id="PF01048"/>
    </source>
</evidence>
<evidence type="ECO:0000256" key="1">
    <source>
        <dbReference type="ARBA" id="ARBA00010456"/>
    </source>
</evidence>
<dbReference type="PROSITE" id="PS01232">
    <property type="entry name" value="PNP_UDP_1"/>
    <property type="match status" value="1"/>
</dbReference>
<comment type="similarity">
    <text evidence="1">Belongs to the PNP/UDP phosphorylase family.</text>
</comment>
<evidence type="ECO:0000313" key="8">
    <source>
        <dbReference type="EMBL" id="OCL26097.1"/>
    </source>
</evidence>
<evidence type="ECO:0000256" key="5">
    <source>
        <dbReference type="ARBA" id="ARBA00022679"/>
    </source>
</evidence>
<protein>
    <recommendedName>
        <fullName evidence="3">Uridine phosphorylase</fullName>
        <ecNumber evidence="2">2.4.2.3</ecNumber>
    </recommendedName>
</protein>
<dbReference type="PANTHER" id="PTHR43691">
    <property type="entry name" value="URIDINE PHOSPHORYLASE"/>
    <property type="match status" value="1"/>
</dbReference>
<keyword evidence="5" id="KW-0808">Transferase</keyword>
<dbReference type="AlphaFoldDB" id="A0A1C0A771"/>
<dbReference type="GO" id="GO:0004850">
    <property type="term" value="F:uridine phosphorylase activity"/>
    <property type="evidence" value="ECO:0007669"/>
    <property type="project" value="UniProtKB-EC"/>
</dbReference>
<dbReference type="EMBL" id="LWDV01000009">
    <property type="protein sequence ID" value="OCL26097.1"/>
    <property type="molecule type" value="Genomic_DNA"/>
</dbReference>
<dbReference type="Proteomes" id="UP000093514">
    <property type="component" value="Unassembled WGS sequence"/>
</dbReference>
<dbReference type="InterPro" id="IPR035994">
    <property type="entry name" value="Nucleoside_phosphorylase_sf"/>
</dbReference>
<evidence type="ECO:0000313" key="9">
    <source>
        <dbReference type="Proteomes" id="UP000093514"/>
    </source>
</evidence>
<gene>
    <name evidence="8" type="ORF">U472_08765</name>
</gene>
<sequence length="239" mass="26051">MPIHVEAEKGQVADIVLLPGNPERAKYMAEKFLDDPKLYTDYRQMYGYTGTFNGIEVSIQTTGMGVPSISIILEELKMLGVKTLIRVGTCGALSDDLEEADVIIAQSSATIGTTINQITPDITLAPPADFELIKNLYESAVELGMPAHVGQIATSDYFYGKSLDYADDLKRLAGLGVLAVEMETAALYNIAAKYGLRAATVLTVSDHVFKKTRADKSRIKEGVDRMTEMVLDTVTKIYG</sequence>
<dbReference type="GO" id="GO:0005829">
    <property type="term" value="C:cytosol"/>
    <property type="evidence" value="ECO:0007669"/>
    <property type="project" value="TreeGrafter"/>
</dbReference>
<keyword evidence="9" id="KW-1185">Reference proteome</keyword>
<feature type="domain" description="Nucleoside phosphorylase" evidence="7">
    <location>
        <begin position="14"/>
        <end position="229"/>
    </location>
</feature>
<proteinExistence type="inferred from homology"/>